<dbReference type="InterPro" id="IPR003594">
    <property type="entry name" value="HATPase_dom"/>
</dbReference>
<dbReference type="InterPro" id="IPR050736">
    <property type="entry name" value="Sensor_HK_Regulatory"/>
</dbReference>
<dbReference type="STRING" id="1263103.BN741_01645"/>
<name>R7H2K5_9BACT</name>
<evidence type="ECO:0000256" key="5">
    <source>
        <dbReference type="ARBA" id="ARBA00022777"/>
    </source>
</evidence>
<dbReference type="EC" id="2.7.13.3" evidence="2"/>
<keyword evidence="7" id="KW-1133">Transmembrane helix</keyword>
<proteinExistence type="predicted"/>
<feature type="transmembrane region" description="Helical" evidence="7">
    <location>
        <begin position="364"/>
        <end position="389"/>
    </location>
</feature>
<protein>
    <recommendedName>
        <fullName evidence="2">histidine kinase</fullName>
        <ecNumber evidence="2">2.7.13.3</ecNumber>
    </recommendedName>
</protein>
<keyword evidence="4" id="KW-0808">Transferase</keyword>
<dbReference type="PROSITE" id="PS50109">
    <property type="entry name" value="HIS_KIN"/>
    <property type="match status" value="1"/>
</dbReference>
<evidence type="ECO:0000256" key="6">
    <source>
        <dbReference type="ARBA" id="ARBA00023012"/>
    </source>
</evidence>
<comment type="catalytic activity">
    <reaction evidence="1">
        <text>ATP + protein L-histidine = ADP + protein N-phospho-L-histidine.</text>
        <dbReference type="EC" id="2.7.13.3"/>
    </reaction>
</comment>
<dbReference type="SUPFAM" id="SSF55874">
    <property type="entry name" value="ATPase domain of HSP90 chaperone/DNA topoisomerase II/histidine kinase"/>
    <property type="match status" value="1"/>
</dbReference>
<dbReference type="EMBL" id="CBIT010000181">
    <property type="protein sequence ID" value="CDE33546.1"/>
    <property type="molecule type" value="Genomic_DNA"/>
</dbReference>
<dbReference type="InterPro" id="IPR005467">
    <property type="entry name" value="His_kinase_dom"/>
</dbReference>
<reference evidence="10" key="1">
    <citation type="submission" date="2012-11" db="EMBL/GenBank/DDBJ databases">
        <title>Dependencies among metagenomic species, viruses, plasmids and units of genetic variation.</title>
        <authorList>
            <person name="Nielsen H.B."/>
            <person name="Almeida M."/>
            <person name="Juncker A.S."/>
            <person name="Rasmussen S."/>
            <person name="Li J."/>
            <person name="Sunagawa S."/>
            <person name="Plichta D."/>
            <person name="Gautier L."/>
            <person name="Le Chatelier E."/>
            <person name="Peletier E."/>
            <person name="Bonde I."/>
            <person name="Nielsen T."/>
            <person name="Manichanh C."/>
            <person name="Arumugam M."/>
            <person name="Batto J."/>
            <person name="Santos M.B.Q.D."/>
            <person name="Blom N."/>
            <person name="Borruel N."/>
            <person name="Burgdorf K.S."/>
            <person name="Boumezbeur F."/>
            <person name="Casellas F."/>
            <person name="Dore J."/>
            <person name="Guarner F."/>
            <person name="Hansen T."/>
            <person name="Hildebrand F."/>
            <person name="Kaas R.S."/>
            <person name="Kennedy S."/>
            <person name="Kristiansen K."/>
            <person name="Kultima J.R."/>
            <person name="Leonard P."/>
            <person name="Levenez F."/>
            <person name="Lund O."/>
            <person name="Moumen B."/>
            <person name="Le Paslier D."/>
            <person name="Pons N."/>
            <person name="Pedersen O."/>
            <person name="Prifti E."/>
            <person name="Qin J."/>
            <person name="Raes J."/>
            <person name="Tap J."/>
            <person name="Tims S."/>
            <person name="Ussery D.W."/>
            <person name="Yamada T."/>
            <person name="MetaHit consortium"/>
            <person name="Renault P."/>
            <person name="Sicheritz-Ponten T."/>
            <person name="Bork P."/>
            <person name="Wang J."/>
            <person name="Brunak S."/>
            <person name="Ehrlich S.D."/>
        </authorList>
    </citation>
    <scope>NUCLEOTIDE SEQUENCE [LARGE SCALE GENOMIC DNA]</scope>
</reference>
<dbReference type="Gene3D" id="1.10.287.130">
    <property type="match status" value="1"/>
</dbReference>
<evidence type="ECO:0000256" key="3">
    <source>
        <dbReference type="ARBA" id="ARBA00022553"/>
    </source>
</evidence>
<dbReference type="InterPro" id="IPR036097">
    <property type="entry name" value="HisK_dim/P_sf"/>
</dbReference>
<dbReference type="PANTHER" id="PTHR43711">
    <property type="entry name" value="TWO-COMPONENT HISTIDINE KINASE"/>
    <property type="match status" value="1"/>
</dbReference>
<evidence type="ECO:0000313" key="10">
    <source>
        <dbReference type="EMBL" id="CDE33546.1"/>
    </source>
</evidence>
<dbReference type="SMART" id="SM00388">
    <property type="entry name" value="HisKA"/>
    <property type="match status" value="1"/>
</dbReference>
<dbReference type="Gene3D" id="3.30.565.10">
    <property type="entry name" value="Histidine kinase-like ATPase, C-terminal domain"/>
    <property type="match status" value="1"/>
</dbReference>
<evidence type="ECO:0000256" key="4">
    <source>
        <dbReference type="ARBA" id="ARBA00022679"/>
    </source>
</evidence>
<evidence type="ECO:0000256" key="8">
    <source>
        <dbReference type="SAM" id="SignalP"/>
    </source>
</evidence>
<keyword evidence="7" id="KW-0812">Transmembrane</keyword>
<dbReference type="InterPro" id="IPR036890">
    <property type="entry name" value="HATPase_C_sf"/>
</dbReference>
<dbReference type="Pfam" id="PF02518">
    <property type="entry name" value="HATPase_c"/>
    <property type="match status" value="1"/>
</dbReference>
<feature type="domain" description="Histidine kinase" evidence="9">
    <location>
        <begin position="426"/>
        <end position="639"/>
    </location>
</feature>
<dbReference type="InterPro" id="IPR003661">
    <property type="entry name" value="HisK_dim/P_dom"/>
</dbReference>
<keyword evidence="7" id="KW-0472">Membrane</keyword>
<dbReference type="Proteomes" id="UP000018072">
    <property type="component" value="Unassembled WGS sequence"/>
</dbReference>
<dbReference type="PANTHER" id="PTHR43711:SF26">
    <property type="entry name" value="SENSOR HISTIDINE KINASE RCSC"/>
    <property type="match status" value="1"/>
</dbReference>
<keyword evidence="5 10" id="KW-0418">Kinase</keyword>
<keyword evidence="6" id="KW-0902">Two-component regulatory system</keyword>
<dbReference type="InterPro" id="IPR004358">
    <property type="entry name" value="Sig_transdc_His_kin-like_C"/>
</dbReference>
<evidence type="ECO:0000256" key="2">
    <source>
        <dbReference type="ARBA" id="ARBA00012438"/>
    </source>
</evidence>
<accession>R7H2K5</accession>
<evidence type="ECO:0000256" key="7">
    <source>
        <dbReference type="SAM" id="Phobius"/>
    </source>
</evidence>
<comment type="caution">
    <text evidence="10">The sequence shown here is derived from an EMBL/GenBank/DDBJ whole genome shotgun (WGS) entry which is preliminary data.</text>
</comment>
<dbReference type="GO" id="GO:0000155">
    <property type="term" value="F:phosphorelay sensor kinase activity"/>
    <property type="evidence" value="ECO:0007669"/>
    <property type="project" value="InterPro"/>
</dbReference>
<keyword evidence="8" id="KW-0732">Signal</keyword>
<organism evidence="10">
    <name type="scientific">Leyella stercorea CAG:629</name>
    <dbReference type="NCBI Taxonomy" id="1263103"/>
    <lineage>
        <taxon>Bacteria</taxon>
        <taxon>Pseudomonadati</taxon>
        <taxon>Bacteroidota</taxon>
        <taxon>Bacteroidia</taxon>
        <taxon>Bacteroidales</taxon>
        <taxon>Prevotellaceae</taxon>
        <taxon>Leyella</taxon>
    </lineage>
</organism>
<dbReference type="PRINTS" id="PR00344">
    <property type="entry name" value="BCTRLSENSOR"/>
</dbReference>
<keyword evidence="3" id="KW-0597">Phosphoprotein</keyword>
<dbReference type="SUPFAM" id="SSF47384">
    <property type="entry name" value="Homodimeric domain of signal transducing histidine kinase"/>
    <property type="match status" value="1"/>
</dbReference>
<sequence>MRTGLLLLLSVLLNLPLWAHKGKAQVSHKNVAPVVVVSSYNPDVKSISDNLSAFYEQYTKSGLPNPIAVEDINAQNLPDGKRWRIRLKRVLNKYYSRGNRPACIVLLGMEASSAYFSFDDDEKLRQTPVVVGMRSSAIVKMPQDSIDFKEWDPVAYDVTTDFKHFNIVGGEVYHYDMKKNFDLIKYFYPKCDTLTFMSDNTLGGVTMRALFKQYAKTDRRFVVRYIDGRTMTFVDADEAISNLPHTQAMLIGTWRVDNSNRYVVRNTTYAFCKNNPELPTFSISDVGLGHWPVGGYSPCYHIMGGTLADDVVAFLKTGKKKPVALANCKYIFDFDRLQDLHLSLDDINVKYEMVNMPMSIFKEYFKTIIIVFLLFIVLLSALIVSLYLLKRGKKLRLELLRQGKELLVAKYNAEQANLMKSRFIANMSHEIRTPLNAVMGFSQILTNDQIELTAEEKKQYGELIMVNGELLLKLIDDVLDISKIDAGKMHFNKGEYDVVSLIKTAAQSALANKKPGVDIMVETRVEHLQIATDRERLLQVLANLLNNAKKCTDSGKITICLDQYPEQRMIKISVSDTGCGIPVDKAEEVFERFKKLDAFRQGTGLGLAICKLIVEELGGKIWVDTDYTDGARFVFTHPM</sequence>
<evidence type="ECO:0000259" key="9">
    <source>
        <dbReference type="PROSITE" id="PS50109"/>
    </source>
</evidence>
<dbReference type="RefSeq" id="WP_022430773.1">
    <property type="nucleotide sequence ID" value="NZ_FR899285.1"/>
</dbReference>
<dbReference type="Pfam" id="PF00512">
    <property type="entry name" value="HisKA"/>
    <property type="match status" value="1"/>
</dbReference>
<feature type="chain" id="PRO_5004434906" description="histidine kinase" evidence="8">
    <location>
        <begin position="20"/>
        <end position="639"/>
    </location>
</feature>
<dbReference type="AlphaFoldDB" id="R7H2K5"/>
<evidence type="ECO:0000256" key="1">
    <source>
        <dbReference type="ARBA" id="ARBA00000085"/>
    </source>
</evidence>
<feature type="signal peptide" evidence="8">
    <location>
        <begin position="1"/>
        <end position="19"/>
    </location>
</feature>
<dbReference type="CDD" id="cd00082">
    <property type="entry name" value="HisKA"/>
    <property type="match status" value="1"/>
</dbReference>
<gene>
    <name evidence="10" type="ORF">BN741_01645</name>
</gene>
<dbReference type="SMART" id="SM00387">
    <property type="entry name" value="HATPase_c"/>
    <property type="match status" value="1"/>
</dbReference>